<sequence>MKSRAELEYLRTEVLGQRTHLLTSLLSRSQPKTIIIIIMQLSNVFTPLFITVLSGLLVVANPLQNEANVIAKRQDCCDPDFFFPCNGACILGCGRPDTGIDQGCAADCANDCCPEGVTCAP</sequence>
<keyword evidence="1" id="KW-1133">Transmembrane helix</keyword>
<protein>
    <submittedName>
        <fullName evidence="2">Uncharacterized protein</fullName>
    </submittedName>
</protein>
<feature type="transmembrane region" description="Helical" evidence="1">
    <location>
        <begin position="34"/>
        <end position="60"/>
    </location>
</feature>
<evidence type="ECO:0000256" key="1">
    <source>
        <dbReference type="SAM" id="Phobius"/>
    </source>
</evidence>
<keyword evidence="3" id="KW-1185">Reference proteome</keyword>
<dbReference type="EMBL" id="JAACJM010000024">
    <property type="protein sequence ID" value="KAF5366286.1"/>
    <property type="molecule type" value="Genomic_DNA"/>
</dbReference>
<gene>
    <name evidence="2" type="ORF">D9758_005692</name>
</gene>
<dbReference type="OrthoDB" id="2822637at2759"/>
<reference evidence="2 3" key="1">
    <citation type="journal article" date="2020" name="ISME J.">
        <title>Uncovering the hidden diversity of litter-decomposition mechanisms in mushroom-forming fungi.</title>
        <authorList>
            <person name="Floudas D."/>
            <person name="Bentzer J."/>
            <person name="Ahren D."/>
            <person name="Johansson T."/>
            <person name="Persson P."/>
            <person name="Tunlid A."/>
        </authorList>
    </citation>
    <scope>NUCLEOTIDE SEQUENCE [LARGE SCALE GENOMIC DNA]</scope>
    <source>
        <strain evidence="2 3">CBS 291.85</strain>
    </source>
</reference>
<evidence type="ECO:0000313" key="2">
    <source>
        <dbReference type="EMBL" id="KAF5366286.1"/>
    </source>
</evidence>
<keyword evidence="1" id="KW-0472">Membrane</keyword>
<comment type="caution">
    <text evidence="2">The sequence shown here is derived from an EMBL/GenBank/DDBJ whole genome shotgun (WGS) entry which is preliminary data.</text>
</comment>
<accession>A0A8H5GJL5</accession>
<dbReference type="Proteomes" id="UP000559256">
    <property type="component" value="Unassembled WGS sequence"/>
</dbReference>
<name>A0A8H5GJL5_9AGAR</name>
<dbReference type="AlphaFoldDB" id="A0A8H5GJL5"/>
<organism evidence="2 3">
    <name type="scientific">Tetrapyrgos nigripes</name>
    <dbReference type="NCBI Taxonomy" id="182062"/>
    <lineage>
        <taxon>Eukaryota</taxon>
        <taxon>Fungi</taxon>
        <taxon>Dikarya</taxon>
        <taxon>Basidiomycota</taxon>
        <taxon>Agaricomycotina</taxon>
        <taxon>Agaricomycetes</taxon>
        <taxon>Agaricomycetidae</taxon>
        <taxon>Agaricales</taxon>
        <taxon>Marasmiineae</taxon>
        <taxon>Marasmiaceae</taxon>
        <taxon>Tetrapyrgos</taxon>
    </lineage>
</organism>
<proteinExistence type="predicted"/>
<evidence type="ECO:0000313" key="3">
    <source>
        <dbReference type="Proteomes" id="UP000559256"/>
    </source>
</evidence>
<keyword evidence="1" id="KW-0812">Transmembrane</keyword>